<evidence type="ECO:0000313" key="2">
    <source>
        <dbReference type="Proteomes" id="UP000504637"/>
    </source>
</evidence>
<dbReference type="AlphaFoldDB" id="A0A6J3LYF9"/>
<protein>
    <submittedName>
        <fullName evidence="3">Uncharacterized protein</fullName>
    </submittedName>
</protein>
<accession>A0A6J3LYF9</accession>
<name>A0A6J3LYF9_9PEZI</name>
<keyword evidence="2" id="KW-1185">Reference proteome</keyword>
<reference evidence="3" key="1">
    <citation type="submission" date="2020-01" db="EMBL/GenBank/DDBJ databases">
        <authorList>
            <consortium name="DOE Joint Genome Institute"/>
            <person name="Haridas S."/>
            <person name="Albert R."/>
            <person name="Binder M."/>
            <person name="Bloem J."/>
            <person name="Labutti K."/>
            <person name="Salamov A."/>
            <person name="Andreopoulos B."/>
            <person name="Baker S.E."/>
            <person name="Barry K."/>
            <person name="Bills G."/>
            <person name="Bluhm B.H."/>
            <person name="Cannon C."/>
            <person name="Castanera R."/>
            <person name="Culley D.E."/>
            <person name="Daum C."/>
            <person name="Ezra D."/>
            <person name="Gonzalez J.B."/>
            <person name="Henrissat B."/>
            <person name="Kuo A."/>
            <person name="Liang C."/>
            <person name="Lipzen A."/>
            <person name="Lutzoni F."/>
            <person name="Magnuson J."/>
            <person name="Mondo S."/>
            <person name="Nolan M."/>
            <person name="Ohm R."/>
            <person name="Pangilinan J."/>
            <person name="Park H.-J."/>
            <person name="Ramirez L."/>
            <person name="Alfaro M."/>
            <person name="Sun H."/>
            <person name="Tritt A."/>
            <person name="Yoshinaga Y."/>
            <person name="Zwiers L.-H."/>
            <person name="Turgeon B.G."/>
            <person name="Goodwin S.B."/>
            <person name="Spatafora J.W."/>
            <person name="Crous P.W."/>
            <person name="Grigoriev I.V."/>
        </authorList>
    </citation>
    <scope>NUCLEOTIDE SEQUENCE</scope>
    <source>
        <strain evidence="3">CBS 342.82</strain>
    </source>
</reference>
<feature type="compositionally biased region" description="Polar residues" evidence="1">
    <location>
        <begin position="127"/>
        <end position="140"/>
    </location>
</feature>
<gene>
    <name evidence="3" type="ORF">K489DRAFT_403281</name>
</gene>
<proteinExistence type="predicted"/>
<dbReference type="Proteomes" id="UP000504637">
    <property type="component" value="Unplaced"/>
</dbReference>
<dbReference type="GeneID" id="54364879"/>
<evidence type="ECO:0000256" key="1">
    <source>
        <dbReference type="SAM" id="MobiDB-lite"/>
    </source>
</evidence>
<reference evidence="3" key="2">
    <citation type="submission" date="2020-04" db="EMBL/GenBank/DDBJ databases">
        <authorList>
            <consortium name="NCBI Genome Project"/>
        </authorList>
    </citation>
    <scope>NUCLEOTIDE SEQUENCE</scope>
    <source>
        <strain evidence="3">CBS 342.82</strain>
    </source>
</reference>
<feature type="compositionally biased region" description="Basic residues" evidence="1">
    <location>
        <begin position="144"/>
        <end position="163"/>
    </location>
</feature>
<evidence type="ECO:0000313" key="3">
    <source>
        <dbReference type="RefSeq" id="XP_033457719.1"/>
    </source>
</evidence>
<feature type="region of interest" description="Disordered" evidence="1">
    <location>
        <begin position="127"/>
        <end position="192"/>
    </location>
</feature>
<organism evidence="3">
    <name type="scientific">Dissoconium aciculare CBS 342.82</name>
    <dbReference type="NCBI Taxonomy" id="1314786"/>
    <lineage>
        <taxon>Eukaryota</taxon>
        <taxon>Fungi</taxon>
        <taxon>Dikarya</taxon>
        <taxon>Ascomycota</taxon>
        <taxon>Pezizomycotina</taxon>
        <taxon>Dothideomycetes</taxon>
        <taxon>Dothideomycetidae</taxon>
        <taxon>Mycosphaerellales</taxon>
        <taxon>Dissoconiaceae</taxon>
        <taxon>Dissoconium</taxon>
    </lineage>
</organism>
<sequence>MVIDIRPNLGPQAISTKTSKPLNKTQSIITNHSFLTIAFTDGINSTPDFPAIASNHPNNFHAPWTSTIFAAVVNPRTSTPRFGCGLTSSTFWRCFLKARSLPFSLPFCRLGRSIFFERKKHKISLHASSIHQGNPRNSAPQRARLVKGKKRLTVPNKPRKTPRPRPPEESRAEGREWYAEGQYARGEERRLP</sequence>
<dbReference type="RefSeq" id="XP_033457719.1">
    <property type="nucleotide sequence ID" value="XM_033607079.1"/>
</dbReference>
<reference evidence="3" key="3">
    <citation type="submission" date="2025-08" db="UniProtKB">
        <authorList>
            <consortium name="RefSeq"/>
        </authorList>
    </citation>
    <scope>IDENTIFICATION</scope>
    <source>
        <strain evidence="3">CBS 342.82</strain>
    </source>
</reference>
<feature type="compositionally biased region" description="Basic and acidic residues" evidence="1">
    <location>
        <begin position="165"/>
        <end position="178"/>
    </location>
</feature>